<dbReference type="Pfam" id="PF00651">
    <property type="entry name" value="BTB"/>
    <property type="match status" value="1"/>
</dbReference>
<keyword evidence="2" id="KW-0677">Repeat</keyword>
<dbReference type="PROSITE" id="PS00678">
    <property type="entry name" value="WD_REPEATS_1"/>
    <property type="match status" value="1"/>
</dbReference>
<dbReference type="Gene3D" id="2.130.10.10">
    <property type="entry name" value="YVTN repeat-like/Quinoprotein amine dehydrogenase"/>
    <property type="match status" value="1"/>
</dbReference>
<dbReference type="InterPro" id="IPR011333">
    <property type="entry name" value="SKP1/BTB/POZ_sf"/>
</dbReference>
<dbReference type="FunFam" id="2.130.10.10:FF:001779">
    <property type="entry name" value="Uncharacterized protein"/>
    <property type="match status" value="1"/>
</dbReference>
<dbReference type="PANTHER" id="PTHR46071">
    <property type="entry name" value="ANKYRIN REPEAT AND BTB/POZ DOMAIN-CONTAINING"/>
    <property type="match status" value="1"/>
</dbReference>
<dbReference type="InterPro" id="IPR001680">
    <property type="entry name" value="WD40_rpt"/>
</dbReference>
<dbReference type="PANTHER" id="PTHR46071:SF1">
    <property type="entry name" value="ANKYRIN REPEAT AND BTB_POZ DOMAIN-CONTAINING PROTEIN 3"/>
    <property type="match status" value="1"/>
</dbReference>
<evidence type="ECO:0000313" key="8">
    <source>
        <dbReference type="EMBL" id="PKU47216.1"/>
    </source>
</evidence>
<dbReference type="Pfam" id="PF00023">
    <property type="entry name" value="Ank"/>
    <property type="match status" value="1"/>
</dbReference>
<feature type="domain" description="BTB" evidence="7">
    <location>
        <begin position="567"/>
        <end position="627"/>
    </location>
</feature>
<evidence type="ECO:0000256" key="3">
    <source>
        <dbReference type="ARBA" id="ARBA00023043"/>
    </source>
</evidence>
<dbReference type="AlphaFoldDB" id="A0A2I0UMD8"/>
<dbReference type="Pfam" id="PF00400">
    <property type="entry name" value="WD40"/>
    <property type="match status" value="2"/>
</dbReference>
<evidence type="ECO:0000259" key="7">
    <source>
        <dbReference type="PROSITE" id="PS50097"/>
    </source>
</evidence>
<evidence type="ECO:0000256" key="5">
    <source>
        <dbReference type="PROSITE-ProRule" id="PRU00221"/>
    </source>
</evidence>
<feature type="repeat" description="ANK" evidence="4">
    <location>
        <begin position="331"/>
        <end position="357"/>
    </location>
</feature>
<dbReference type="InterPro" id="IPR036322">
    <property type="entry name" value="WD40_repeat_dom_sf"/>
</dbReference>
<evidence type="ECO:0000256" key="4">
    <source>
        <dbReference type="PROSITE-ProRule" id="PRU00023"/>
    </source>
</evidence>
<name>A0A2I0UMD8_LIMLA</name>
<dbReference type="SUPFAM" id="SSF48403">
    <property type="entry name" value="Ankyrin repeat"/>
    <property type="match status" value="1"/>
</dbReference>
<dbReference type="InterPro" id="IPR000210">
    <property type="entry name" value="BTB/POZ_dom"/>
</dbReference>
<accession>A0A2I0UMD8</accession>
<dbReference type="InterPro" id="IPR019775">
    <property type="entry name" value="WD40_repeat_CS"/>
</dbReference>
<dbReference type="InterPro" id="IPR015943">
    <property type="entry name" value="WD40/YVTN_repeat-like_dom_sf"/>
</dbReference>
<protein>
    <recommendedName>
        <fullName evidence="7">BTB domain-containing protein</fullName>
    </recommendedName>
</protein>
<dbReference type="InterPro" id="IPR052089">
    <property type="entry name" value="Ankyrin-BTB/POZ_domain"/>
</dbReference>
<dbReference type="PROSITE" id="PS50294">
    <property type="entry name" value="WD_REPEATS_REGION"/>
    <property type="match status" value="1"/>
</dbReference>
<reference evidence="9" key="2">
    <citation type="submission" date="2017-12" db="EMBL/GenBank/DDBJ databases">
        <title>Genome sequence of the Bar-tailed Godwit (Limosa lapponica baueri).</title>
        <authorList>
            <person name="Lima N.C.B."/>
            <person name="Parody-Merino A.M."/>
            <person name="Battley P.F."/>
            <person name="Fidler A.E."/>
            <person name="Prosdocimi F."/>
        </authorList>
    </citation>
    <scope>NUCLEOTIDE SEQUENCE [LARGE SCALE GENOMIC DNA]</scope>
</reference>
<evidence type="ECO:0000256" key="1">
    <source>
        <dbReference type="ARBA" id="ARBA00022574"/>
    </source>
</evidence>
<feature type="repeat" description="ANK" evidence="4">
    <location>
        <begin position="293"/>
        <end position="325"/>
    </location>
</feature>
<feature type="repeat" description="WD" evidence="5">
    <location>
        <begin position="945"/>
        <end position="987"/>
    </location>
</feature>
<evidence type="ECO:0000256" key="2">
    <source>
        <dbReference type="ARBA" id="ARBA00022737"/>
    </source>
</evidence>
<dbReference type="Gene3D" id="3.30.710.10">
    <property type="entry name" value="Potassium Channel Kv1.1, Chain A"/>
    <property type="match status" value="1"/>
</dbReference>
<dbReference type="SUPFAM" id="SSF50978">
    <property type="entry name" value="WD40 repeat-like"/>
    <property type="match status" value="1"/>
</dbReference>
<keyword evidence="9" id="KW-1185">Reference proteome</keyword>
<sequence length="1091" mass="121712">MSCSGLVDSLGGRCSPVPYNFKGVLCLPDSLNLHKDQQRSNKPGEVQMFSQSELRTIEQSLLATRVGSIAELSDLVSRAMHHLQPLNAKQHGNGTPMHQKQGSLYWEPEALYTLCYFMHCPQMEWENPNVEPSKVTLQTERPFIVLPPLMEWIRVAVAHAGHRRSFSVDSDDVRQAARLLLPGVDCEPRQLKIDDCFCASRKLDAVATEAKFKQDLGFRMLNCGRTDLVKQAISLLGPDGINSMSEQGMTPLMYACVRGDEAMVQMLLDAGADLNAEVVSTAHKYPSVHPETRHWTALTFAVLHGHIPVVQLLLDAGAKVEGSLEHGEENYSETPLQLAAAAGNFELVSLLLERGADPMIGTMYRNGISMTPQGDMNSFSQAAAHGHRNVFRKLLAQPEKEKSDILSLEEILAEGTDLPDSAAAPLCASRNSKAKLKALKEAMYHSAEHGYVDVTIDIRSIGVPWTLHTWLESLRTSFQQHRRPLIQCLLKEFKSIQEEEYTEELITQGLPLMFEILKASKNEVISQQLSVIFTHCYGPYPIPKLVEIKRKQTSRLDPHFLNNKEMSDVTFLVEGRPFYAHRVLLFTASPRFKALLSSKPSSDSTCIEINYVKYPIFQLVMQYLYYGGAESLLIKNNEIMELLSAAKFFQLEALQRHCEIICAKSINTENCVDIYNHAKLHFPITISCFLLAEAHWGDALNAGDSLSIYKNPTLSKCNVSVPCKDVGLESSPFFVMYQIIKRQVGPGDKRWDGADGSNEGQMACDRPKSSDKNEDASDNELEEYDLDNYDEEEYTGELKLEDSLAALAVYGNNDQDPYITLKTTDQYEQEDFLIKPTDNLVLCGKADKDYCSLEVHVYNHEENSFYVHHDIILPAYPLCLEWLNFDPSPDESLGNYVAVGNMTPIIDVWDLDIVESLEPVFSLGDKKEKKKKKKGKKSLSSEGTAKGHTDAVLDLSWNKQSRNVLASASADNTVILWDMSVGKPAASLTLHTDKVQTLQFHPFETQTLISGSYDKYVRGVLFCAACCPDFPFVFAFGGEREGLRVWDISKISAVNEAFGNRERHVLASASSAACSSTADSSSNDLETAMES</sequence>
<dbReference type="FunFam" id="1.25.40.20:FF:000045">
    <property type="entry name" value="Ankyrin repeat and BTB/POZ domain-containing protein 2"/>
    <property type="match status" value="1"/>
</dbReference>
<feature type="compositionally biased region" description="Basic and acidic residues" evidence="6">
    <location>
        <begin position="765"/>
        <end position="775"/>
    </location>
</feature>
<keyword evidence="3 4" id="KW-0040">ANK repeat</keyword>
<feature type="region of interest" description="Disordered" evidence="6">
    <location>
        <begin position="748"/>
        <end position="781"/>
    </location>
</feature>
<dbReference type="PROSITE" id="PS50297">
    <property type="entry name" value="ANK_REP_REGION"/>
    <property type="match status" value="3"/>
</dbReference>
<dbReference type="SMART" id="SM00225">
    <property type="entry name" value="BTB"/>
    <property type="match status" value="1"/>
</dbReference>
<dbReference type="SMART" id="SM00320">
    <property type="entry name" value="WD40"/>
    <property type="match status" value="2"/>
</dbReference>
<dbReference type="Gene3D" id="1.25.40.20">
    <property type="entry name" value="Ankyrin repeat-containing domain"/>
    <property type="match status" value="1"/>
</dbReference>
<evidence type="ECO:0000256" key="6">
    <source>
        <dbReference type="SAM" id="MobiDB-lite"/>
    </source>
</evidence>
<organism evidence="8 9">
    <name type="scientific">Limosa lapponica baueri</name>
    <dbReference type="NCBI Taxonomy" id="1758121"/>
    <lineage>
        <taxon>Eukaryota</taxon>
        <taxon>Metazoa</taxon>
        <taxon>Chordata</taxon>
        <taxon>Craniata</taxon>
        <taxon>Vertebrata</taxon>
        <taxon>Euteleostomi</taxon>
        <taxon>Archelosauria</taxon>
        <taxon>Archosauria</taxon>
        <taxon>Dinosauria</taxon>
        <taxon>Saurischia</taxon>
        <taxon>Theropoda</taxon>
        <taxon>Coelurosauria</taxon>
        <taxon>Aves</taxon>
        <taxon>Neognathae</taxon>
        <taxon>Neoaves</taxon>
        <taxon>Charadriiformes</taxon>
        <taxon>Scolopacidae</taxon>
        <taxon>Limosa</taxon>
    </lineage>
</organism>
<reference evidence="9" key="1">
    <citation type="submission" date="2017-11" db="EMBL/GenBank/DDBJ databases">
        <authorList>
            <person name="Lima N.C."/>
            <person name="Parody-Merino A.M."/>
            <person name="Battley P.F."/>
            <person name="Fidler A.E."/>
            <person name="Prosdocimi F."/>
        </authorList>
    </citation>
    <scope>NUCLEOTIDE SEQUENCE [LARGE SCALE GENOMIC DNA]</scope>
</reference>
<dbReference type="PROSITE" id="PS50088">
    <property type="entry name" value="ANK_REPEAT"/>
    <property type="match status" value="3"/>
</dbReference>
<dbReference type="InterPro" id="IPR002110">
    <property type="entry name" value="Ankyrin_rpt"/>
</dbReference>
<dbReference type="FunFam" id="3.30.710.10:FF:000030">
    <property type="entry name" value="Ankyrin repeat and BTB/POZ domain-containing protein BTBD11"/>
    <property type="match status" value="1"/>
</dbReference>
<dbReference type="SMART" id="SM00248">
    <property type="entry name" value="ANK"/>
    <property type="match status" value="4"/>
</dbReference>
<proteinExistence type="predicted"/>
<dbReference type="Pfam" id="PF12796">
    <property type="entry name" value="Ank_2"/>
    <property type="match status" value="1"/>
</dbReference>
<dbReference type="CDD" id="cd18351">
    <property type="entry name" value="BTB_POZ_BTBD11"/>
    <property type="match status" value="1"/>
</dbReference>
<dbReference type="SUPFAM" id="SSF54695">
    <property type="entry name" value="POZ domain"/>
    <property type="match status" value="1"/>
</dbReference>
<gene>
    <name evidence="8" type="ORF">llap_2457</name>
</gene>
<dbReference type="Proteomes" id="UP000233556">
    <property type="component" value="Unassembled WGS sequence"/>
</dbReference>
<dbReference type="InterPro" id="IPR036770">
    <property type="entry name" value="Ankyrin_rpt-contain_sf"/>
</dbReference>
<feature type="repeat" description="ANK" evidence="4">
    <location>
        <begin position="247"/>
        <end position="279"/>
    </location>
</feature>
<dbReference type="PROSITE" id="PS50097">
    <property type="entry name" value="BTB"/>
    <property type="match status" value="1"/>
</dbReference>
<keyword evidence="1 5" id="KW-0853">WD repeat</keyword>
<dbReference type="EMBL" id="KZ505684">
    <property type="protein sequence ID" value="PKU47216.1"/>
    <property type="molecule type" value="Genomic_DNA"/>
</dbReference>
<evidence type="ECO:0000313" key="9">
    <source>
        <dbReference type="Proteomes" id="UP000233556"/>
    </source>
</evidence>
<dbReference type="OrthoDB" id="2316821at2759"/>
<dbReference type="PROSITE" id="PS50082">
    <property type="entry name" value="WD_REPEATS_2"/>
    <property type="match status" value="1"/>
</dbReference>